<name>A0ACC0VQX0_9STRA</name>
<accession>A0ACC0VQX0</accession>
<gene>
    <name evidence="1" type="ORF">PsorP6_016527</name>
</gene>
<sequence>MKIVPVQKKTTAGQRTRFKAFVSVEDCNGHLGLGVKYAKEVDTAIRGDIIMGNISLVPVRRGYWVRNFVNATFYALRATYTYLTPDIWEKHAFGPSPYQEHTDFLAKTAIKNKFLNSVRERSCSQSIR</sequence>
<organism evidence="1 2">
    <name type="scientific">Peronosclerospora sorghi</name>
    <dbReference type="NCBI Taxonomy" id="230839"/>
    <lineage>
        <taxon>Eukaryota</taxon>
        <taxon>Sar</taxon>
        <taxon>Stramenopiles</taxon>
        <taxon>Oomycota</taxon>
        <taxon>Peronosporomycetes</taxon>
        <taxon>Peronosporales</taxon>
        <taxon>Peronosporaceae</taxon>
        <taxon>Peronosclerospora</taxon>
    </lineage>
</organism>
<comment type="caution">
    <text evidence="1">The sequence shown here is derived from an EMBL/GenBank/DDBJ whole genome shotgun (WGS) entry which is preliminary data.</text>
</comment>
<evidence type="ECO:0000313" key="1">
    <source>
        <dbReference type="EMBL" id="KAI9908329.1"/>
    </source>
</evidence>
<keyword evidence="2" id="KW-1185">Reference proteome</keyword>
<dbReference type="Proteomes" id="UP001163321">
    <property type="component" value="Chromosome 8"/>
</dbReference>
<protein>
    <submittedName>
        <fullName evidence="1">Uncharacterized protein</fullName>
    </submittedName>
</protein>
<proteinExistence type="predicted"/>
<reference evidence="1 2" key="1">
    <citation type="journal article" date="2022" name="bioRxiv">
        <title>The genome of the oomycete Peronosclerospora sorghi, a cosmopolitan pathogen of maize and sorghum, is inflated with dispersed pseudogenes.</title>
        <authorList>
            <person name="Fletcher K."/>
            <person name="Martin F."/>
            <person name="Isakeit T."/>
            <person name="Cavanaugh K."/>
            <person name="Magill C."/>
            <person name="Michelmore R."/>
        </authorList>
    </citation>
    <scope>NUCLEOTIDE SEQUENCE [LARGE SCALE GENOMIC DNA]</scope>
    <source>
        <strain evidence="1">P6</strain>
    </source>
</reference>
<dbReference type="EMBL" id="CM047587">
    <property type="protein sequence ID" value="KAI9908329.1"/>
    <property type="molecule type" value="Genomic_DNA"/>
</dbReference>
<evidence type="ECO:0000313" key="2">
    <source>
        <dbReference type="Proteomes" id="UP001163321"/>
    </source>
</evidence>